<name>A0A9P4IPV0_9PEZI</name>
<evidence type="ECO:0000256" key="6">
    <source>
        <dbReference type="RuleBase" id="RU000461"/>
    </source>
</evidence>
<keyword evidence="7" id="KW-0472">Membrane</keyword>
<dbReference type="GO" id="GO:0016705">
    <property type="term" value="F:oxidoreductase activity, acting on paired donors, with incorporation or reduction of molecular oxygen"/>
    <property type="evidence" value="ECO:0007669"/>
    <property type="project" value="InterPro"/>
</dbReference>
<gene>
    <name evidence="8" type="ORF">NA57DRAFT_51826</name>
</gene>
<keyword evidence="6" id="KW-0503">Monooxygenase</keyword>
<keyword evidence="5 6" id="KW-0349">Heme</keyword>
<keyword evidence="7" id="KW-1133">Transmembrane helix</keyword>
<sequence length="513" mass="57901">MALTTLISISPLYAAALGLVGFLVCLVVNSKKYKLDHIPGPFIAKYTDAWRAYKAWSFNHFTDGNNYQTELLGKYGDVVRIGPNTVLVLDPEAINTVLGFKERLEKGPGYQVFVIRGTTQTALVGIKDEATHGRYRRPIANAYSLSSLKGYEPYIDQTINTLTDVLDQRVTDGKAINMSDYLHYWSFDVISTLTFGEPLGFIQHGNDFNGMIKAQKAVFRHISITNNMPLLDTIVKMNPIPKLLQKKPNVFFNFASRVVKERVSQADVEKATQKTTNEKGQQIHKDLLSNFIAARPSYPDVMTDLRITHYATTNVLAGANNSALAMDRTIHYLAHHPDMQEKLHGEIMNTKMDDIKDTEGPPALDLALKMKFLEAIIQESYRTFAMPSNNLERLVSPAGLTLPNGVRLPPGAVAAMNGPALMHRKEIFGEDVDVFRPQRWMKGENETEEQFAQRRLKMDRSMLPFGSGSRTCIGRNVVQLELYKIWPHLVKTYKFEPVGDVKLHNVWVTVKRR</sequence>
<evidence type="ECO:0000256" key="3">
    <source>
        <dbReference type="ARBA" id="ARBA00022723"/>
    </source>
</evidence>
<organism evidence="8 9">
    <name type="scientific">Rhizodiscina lignyota</name>
    <dbReference type="NCBI Taxonomy" id="1504668"/>
    <lineage>
        <taxon>Eukaryota</taxon>
        <taxon>Fungi</taxon>
        <taxon>Dikarya</taxon>
        <taxon>Ascomycota</taxon>
        <taxon>Pezizomycotina</taxon>
        <taxon>Dothideomycetes</taxon>
        <taxon>Pleosporomycetidae</taxon>
        <taxon>Aulographales</taxon>
        <taxon>Rhizodiscinaceae</taxon>
        <taxon>Rhizodiscina</taxon>
    </lineage>
</organism>
<accession>A0A9P4IPV0</accession>
<dbReference type="PRINTS" id="PR00385">
    <property type="entry name" value="P450"/>
</dbReference>
<evidence type="ECO:0000256" key="2">
    <source>
        <dbReference type="ARBA" id="ARBA00010617"/>
    </source>
</evidence>
<dbReference type="InterPro" id="IPR002401">
    <property type="entry name" value="Cyt_P450_E_grp-I"/>
</dbReference>
<dbReference type="PRINTS" id="PR00463">
    <property type="entry name" value="EP450I"/>
</dbReference>
<feature type="binding site" description="axial binding residue" evidence="5">
    <location>
        <position position="472"/>
    </location>
    <ligand>
        <name>heme</name>
        <dbReference type="ChEBI" id="CHEBI:30413"/>
    </ligand>
    <ligandPart>
        <name>Fe</name>
        <dbReference type="ChEBI" id="CHEBI:18248"/>
    </ligandPart>
</feature>
<evidence type="ECO:0000256" key="7">
    <source>
        <dbReference type="SAM" id="Phobius"/>
    </source>
</evidence>
<evidence type="ECO:0000256" key="5">
    <source>
        <dbReference type="PIRSR" id="PIRSR602401-1"/>
    </source>
</evidence>
<dbReference type="Pfam" id="PF00067">
    <property type="entry name" value="p450"/>
    <property type="match status" value="1"/>
</dbReference>
<keyword evidence="9" id="KW-1185">Reference proteome</keyword>
<comment type="similarity">
    <text evidence="2 6">Belongs to the cytochrome P450 family.</text>
</comment>
<dbReference type="InterPro" id="IPR050121">
    <property type="entry name" value="Cytochrome_P450_monoxygenase"/>
</dbReference>
<reference evidence="8" key="1">
    <citation type="journal article" date="2020" name="Stud. Mycol.">
        <title>101 Dothideomycetes genomes: a test case for predicting lifestyles and emergence of pathogens.</title>
        <authorList>
            <person name="Haridas S."/>
            <person name="Albert R."/>
            <person name="Binder M."/>
            <person name="Bloem J."/>
            <person name="Labutti K."/>
            <person name="Salamov A."/>
            <person name="Andreopoulos B."/>
            <person name="Baker S."/>
            <person name="Barry K."/>
            <person name="Bills G."/>
            <person name="Bluhm B."/>
            <person name="Cannon C."/>
            <person name="Castanera R."/>
            <person name="Culley D."/>
            <person name="Daum C."/>
            <person name="Ezra D."/>
            <person name="Gonzalez J."/>
            <person name="Henrissat B."/>
            <person name="Kuo A."/>
            <person name="Liang C."/>
            <person name="Lipzen A."/>
            <person name="Lutzoni F."/>
            <person name="Magnuson J."/>
            <person name="Mondo S."/>
            <person name="Nolan M."/>
            <person name="Ohm R."/>
            <person name="Pangilinan J."/>
            <person name="Park H.-J."/>
            <person name="Ramirez L."/>
            <person name="Alfaro M."/>
            <person name="Sun H."/>
            <person name="Tritt A."/>
            <person name="Yoshinaga Y."/>
            <person name="Zwiers L.-H."/>
            <person name="Turgeon B."/>
            <person name="Goodwin S."/>
            <person name="Spatafora J."/>
            <person name="Crous P."/>
            <person name="Grigoriev I."/>
        </authorList>
    </citation>
    <scope>NUCLEOTIDE SEQUENCE</scope>
    <source>
        <strain evidence="8">CBS 133067</strain>
    </source>
</reference>
<dbReference type="OrthoDB" id="184880at2759"/>
<evidence type="ECO:0000256" key="4">
    <source>
        <dbReference type="ARBA" id="ARBA00023004"/>
    </source>
</evidence>
<dbReference type="InterPro" id="IPR001128">
    <property type="entry name" value="Cyt_P450"/>
</dbReference>
<comment type="caution">
    <text evidence="8">The sequence shown here is derived from an EMBL/GenBank/DDBJ whole genome shotgun (WGS) entry which is preliminary data.</text>
</comment>
<dbReference type="GO" id="GO:0005506">
    <property type="term" value="F:iron ion binding"/>
    <property type="evidence" value="ECO:0007669"/>
    <property type="project" value="InterPro"/>
</dbReference>
<comment type="cofactor">
    <cofactor evidence="1 5">
        <name>heme</name>
        <dbReference type="ChEBI" id="CHEBI:30413"/>
    </cofactor>
</comment>
<dbReference type="GO" id="GO:0020037">
    <property type="term" value="F:heme binding"/>
    <property type="evidence" value="ECO:0007669"/>
    <property type="project" value="InterPro"/>
</dbReference>
<proteinExistence type="inferred from homology"/>
<evidence type="ECO:0000313" key="9">
    <source>
        <dbReference type="Proteomes" id="UP000799772"/>
    </source>
</evidence>
<evidence type="ECO:0000256" key="1">
    <source>
        <dbReference type="ARBA" id="ARBA00001971"/>
    </source>
</evidence>
<dbReference type="Gene3D" id="1.10.630.10">
    <property type="entry name" value="Cytochrome P450"/>
    <property type="match status" value="1"/>
</dbReference>
<dbReference type="PANTHER" id="PTHR24305">
    <property type="entry name" value="CYTOCHROME P450"/>
    <property type="match status" value="1"/>
</dbReference>
<dbReference type="InterPro" id="IPR036396">
    <property type="entry name" value="Cyt_P450_sf"/>
</dbReference>
<dbReference type="Proteomes" id="UP000799772">
    <property type="component" value="Unassembled WGS sequence"/>
</dbReference>
<protein>
    <submittedName>
        <fullName evidence="8">Cytochrome P450</fullName>
    </submittedName>
</protein>
<keyword evidence="6" id="KW-0560">Oxidoreductase</keyword>
<dbReference type="GO" id="GO:0004497">
    <property type="term" value="F:monooxygenase activity"/>
    <property type="evidence" value="ECO:0007669"/>
    <property type="project" value="UniProtKB-KW"/>
</dbReference>
<dbReference type="InterPro" id="IPR017972">
    <property type="entry name" value="Cyt_P450_CS"/>
</dbReference>
<dbReference type="PANTHER" id="PTHR24305:SF232">
    <property type="entry name" value="P450, PUTATIVE (EUROFUNG)-RELATED"/>
    <property type="match status" value="1"/>
</dbReference>
<dbReference type="EMBL" id="ML978121">
    <property type="protein sequence ID" value="KAF2105044.1"/>
    <property type="molecule type" value="Genomic_DNA"/>
</dbReference>
<keyword evidence="3 5" id="KW-0479">Metal-binding</keyword>
<feature type="transmembrane region" description="Helical" evidence="7">
    <location>
        <begin position="6"/>
        <end position="28"/>
    </location>
</feature>
<keyword evidence="4 5" id="KW-0408">Iron</keyword>
<dbReference type="PROSITE" id="PS00086">
    <property type="entry name" value="CYTOCHROME_P450"/>
    <property type="match status" value="1"/>
</dbReference>
<dbReference type="AlphaFoldDB" id="A0A9P4IPV0"/>
<dbReference type="SUPFAM" id="SSF48264">
    <property type="entry name" value="Cytochrome P450"/>
    <property type="match status" value="1"/>
</dbReference>
<evidence type="ECO:0000313" key="8">
    <source>
        <dbReference type="EMBL" id="KAF2105044.1"/>
    </source>
</evidence>
<keyword evidence="7" id="KW-0812">Transmembrane</keyword>